<dbReference type="EMBL" id="JAKWBI020000617">
    <property type="protein sequence ID" value="KAJ2893347.1"/>
    <property type="molecule type" value="Genomic_DNA"/>
</dbReference>
<evidence type="ECO:0000256" key="4">
    <source>
        <dbReference type="ARBA" id="ARBA00023136"/>
    </source>
</evidence>
<feature type="transmembrane region" description="Helical" evidence="5">
    <location>
        <begin position="197"/>
        <end position="220"/>
    </location>
</feature>
<protein>
    <submittedName>
        <fullName evidence="6">RTA1 domain protein</fullName>
    </submittedName>
</protein>
<sequence>MLTYLITVLLSLFVYAPNKGAPVFFAVAFALSAIGHIWQCQLYKSWKLIGLHPICAVMFAVGYAMREYLALDNYVYRGSQNLIIYVLSQVFIYICPPLLELANYHVLGRIFYYVPYLAPLPPGRVLSIFGLLMIFVETLNALGVALSSNPTGSNQDLGSRLTIAALAIQLAVIAIFIVLTAIFHARCAKIQIRSKSVTTPLVVLYTSMCLILIRCIYRLVEHLGNTSVDISDLESMRSLSPVLRYEWYFFVFEGTLMLCNSTIWNVFHPGRFLPKDYHVYLSRDGMTEVQGVKYEDTRPVWKKVASAITFGFAFRKKMGGRGEFEELELLTARSHS</sequence>
<evidence type="ECO:0000256" key="2">
    <source>
        <dbReference type="ARBA" id="ARBA00022692"/>
    </source>
</evidence>
<dbReference type="Proteomes" id="UP001201980">
    <property type="component" value="Unassembled WGS sequence"/>
</dbReference>
<keyword evidence="3 5" id="KW-1133">Transmembrane helix</keyword>
<gene>
    <name evidence="6" type="ORF">MKZ38_008752</name>
</gene>
<feature type="transmembrane region" description="Helical" evidence="5">
    <location>
        <begin position="45"/>
        <end position="63"/>
    </location>
</feature>
<feature type="transmembrane region" description="Helical" evidence="5">
    <location>
        <begin position="247"/>
        <end position="267"/>
    </location>
</feature>
<organism evidence="6 7">
    <name type="scientific">Zalerion maritima</name>
    <dbReference type="NCBI Taxonomy" id="339359"/>
    <lineage>
        <taxon>Eukaryota</taxon>
        <taxon>Fungi</taxon>
        <taxon>Dikarya</taxon>
        <taxon>Ascomycota</taxon>
        <taxon>Pezizomycotina</taxon>
        <taxon>Sordariomycetes</taxon>
        <taxon>Lulworthiomycetidae</taxon>
        <taxon>Lulworthiales</taxon>
        <taxon>Lulworthiaceae</taxon>
        <taxon>Zalerion</taxon>
    </lineage>
</organism>
<feature type="transmembrane region" description="Helical" evidence="5">
    <location>
        <begin position="125"/>
        <end position="146"/>
    </location>
</feature>
<proteinExistence type="predicted"/>
<accession>A0AAD5RHA9</accession>
<dbReference type="InterPro" id="IPR007568">
    <property type="entry name" value="RTA1"/>
</dbReference>
<feature type="transmembrane region" description="Helical" evidence="5">
    <location>
        <begin position="20"/>
        <end position="38"/>
    </location>
</feature>
<keyword evidence="2 5" id="KW-0812">Transmembrane</keyword>
<dbReference type="Pfam" id="PF04479">
    <property type="entry name" value="RTA1"/>
    <property type="match status" value="1"/>
</dbReference>
<evidence type="ECO:0000313" key="6">
    <source>
        <dbReference type="EMBL" id="KAJ2893347.1"/>
    </source>
</evidence>
<dbReference type="AlphaFoldDB" id="A0AAD5RHA9"/>
<comment type="subcellular location">
    <subcellularLocation>
        <location evidence="1">Membrane</location>
        <topology evidence="1">Multi-pass membrane protein</topology>
    </subcellularLocation>
</comment>
<dbReference type="GO" id="GO:0016020">
    <property type="term" value="C:membrane"/>
    <property type="evidence" value="ECO:0007669"/>
    <property type="project" value="UniProtKB-SubCell"/>
</dbReference>
<evidence type="ECO:0000256" key="5">
    <source>
        <dbReference type="SAM" id="Phobius"/>
    </source>
</evidence>
<keyword evidence="4 5" id="KW-0472">Membrane</keyword>
<dbReference type="PANTHER" id="PTHR31465">
    <property type="entry name" value="PROTEIN RTA1-RELATED"/>
    <property type="match status" value="1"/>
</dbReference>
<evidence type="ECO:0000313" key="7">
    <source>
        <dbReference type="Proteomes" id="UP001201980"/>
    </source>
</evidence>
<feature type="transmembrane region" description="Helical" evidence="5">
    <location>
        <begin position="83"/>
        <end position="104"/>
    </location>
</feature>
<dbReference type="PANTHER" id="PTHR31465:SF34">
    <property type="entry name" value="DOMAIN PROTEIN, PUTATIVE (AFU_ORTHOLOGUE AFUA_3G00480)-RELATED"/>
    <property type="match status" value="1"/>
</dbReference>
<feature type="transmembrane region" description="Helical" evidence="5">
    <location>
        <begin position="166"/>
        <end position="185"/>
    </location>
</feature>
<evidence type="ECO:0000256" key="1">
    <source>
        <dbReference type="ARBA" id="ARBA00004141"/>
    </source>
</evidence>
<comment type="caution">
    <text evidence="6">The sequence shown here is derived from an EMBL/GenBank/DDBJ whole genome shotgun (WGS) entry which is preliminary data.</text>
</comment>
<keyword evidence="7" id="KW-1185">Reference proteome</keyword>
<reference evidence="6" key="1">
    <citation type="submission" date="2022-07" db="EMBL/GenBank/DDBJ databases">
        <title>Draft genome sequence of Zalerion maritima ATCC 34329, a (micro)plastics degrading marine fungus.</title>
        <authorList>
            <person name="Paco A."/>
            <person name="Goncalves M.F.M."/>
            <person name="Rocha-Santos T.A.P."/>
            <person name="Alves A."/>
        </authorList>
    </citation>
    <scope>NUCLEOTIDE SEQUENCE</scope>
    <source>
        <strain evidence="6">ATCC 34329</strain>
    </source>
</reference>
<evidence type="ECO:0000256" key="3">
    <source>
        <dbReference type="ARBA" id="ARBA00022989"/>
    </source>
</evidence>
<name>A0AAD5RHA9_9PEZI</name>